<name>A0ABY9LUN8_9BURK</name>
<sequence>MQNAAGILDTYERLGWKNNDPMAQMLQLRRENPKALGELVILALGRPLKHTTFIDAALDLMDDDTYIATVGAAWERVQQGASSDLLSSILDSACLQYPLVYASDWEQLLSILHTGDSGPAYQDDLAWRALDARTVNDWLTRLEHDTGAGTLGRKRAIALLRSRRPDAVQRALSRLFPDPADAQAASWLQLAGYCAHADGLRMLHGAQPLHIRFSAEQRITMQADQPSWRRAVHQAHPTWQSDAPPLALAHMGGSITSTCGLCHQPLHRLLSLAQPALAGIASETALEFATCLSCQGWESDGPMFYRHDATGMPTAHPGQQRSDALTPDYAAEALLEADVQLFTAPARWTWQDWGESNGRQNLSRVGGPPSWVQSADYPACPDCQEDMVFTMQLDSNLPQDGGAEWLWGSGGCNYTFWCADCRVSGQLWQCT</sequence>
<accession>A0ABY9LUN8</accession>
<reference evidence="1 2" key="1">
    <citation type="submission" date="2023-08" db="EMBL/GenBank/DDBJ databases">
        <title>Achromobacter seleniivolatilans sp. nov., isolated from seleniferous soil.</title>
        <authorList>
            <person name="Zhang S."/>
            <person name="Li K."/>
            <person name="Peng J."/>
            <person name="Zhao Q."/>
            <person name="Wang H."/>
            <person name="Guo Y."/>
        </authorList>
    </citation>
    <scope>NUCLEOTIDE SEQUENCE [LARGE SCALE GENOMIC DNA]</scope>
    <source>
        <strain evidence="1 2">R39</strain>
    </source>
</reference>
<dbReference type="EMBL" id="CP132976">
    <property type="protein sequence ID" value="WMD18160.1"/>
    <property type="molecule type" value="Genomic_DNA"/>
</dbReference>
<evidence type="ECO:0000313" key="1">
    <source>
        <dbReference type="EMBL" id="WMD18160.1"/>
    </source>
</evidence>
<proteinExistence type="predicted"/>
<protein>
    <recommendedName>
        <fullName evidence="3">DUF1963 domain-containing protein</fullName>
    </recommendedName>
</protein>
<dbReference type="Gene3D" id="2.30.320.10">
    <property type="entry name" value="YwqG-like"/>
    <property type="match status" value="1"/>
</dbReference>
<dbReference type="RefSeq" id="WP_306937031.1">
    <property type="nucleotide sequence ID" value="NZ_CP132976.1"/>
</dbReference>
<dbReference type="Proteomes" id="UP001234798">
    <property type="component" value="Chromosome"/>
</dbReference>
<evidence type="ECO:0008006" key="3">
    <source>
        <dbReference type="Google" id="ProtNLM"/>
    </source>
</evidence>
<gene>
    <name evidence="1" type="ORF">RAS12_16020</name>
</gene>
<organism evidence="1 2">
    <name type="scientific">Achromobacter seleniivolatilans</name>
    <dbReference type="NCBI Taxonomy" id="3047478"/>
    <lineage>
        <taxon>Bacteria</taxon>
        <taxon>Pseudomonadati</taxon>
        <taxon>Pseudomonadota</taxon>
        <taxon>Betaproteobacteria</taxon>
        <taxon>Burkholderiales</taxon>
        <taxon>Alcaligenaceae</taxon>
        <taxon>Achromobacter</taxon>
    </lineage>
</organism>
<evidence type="ECO:0000313" key="2">
    <source>
        <dbReference type="Proteomes" id="UP001234798"/>
    </source>
</evidence>
<keyword evidence="2" id="KW-1185">Reference proteome</keyword>